<protein>
    <submittedName>
        <fullName evidence="2">Molybdopterin dinucleotide-binding protein</fullName>
    </submittedName>
</protein>
<organism evidence="2 3">
    <name type="scientific">Methanocalculus taiwanensis</name>
    <dbReference type="NCBI Taxonomy" id="106207"/>
    <lineage>
        <taxon>Archaea</taxon>
        <taxon>Methanobacteriati</taxon>
        <taxon>Methanobacteriota</taxon>
        <taxon>Stenosarchaea group</taxon>
        <taxon>Methanomicrobia</taxon>
        <taxon>Methanomicrobiales</taxon>
        <taxon>Methanocalculaceae</taxon>
        <taxon>Methanocalculus</taxon>
    </lineage>
</organism>
<dbReference type="InterPro" id="IPR012040">
    <property type="entry name" value="Formylmethanofuran_DH_dsu"/>
</dbReference>
<dbReference type="Proteomes" id="UP001524383">
    <property type="component" value="Unassembled WGS sequence"/>
</dbReference>
<dbReference type="RefSeq" id="WP_255331593.1">
    <property type="nucleotide sequence ID" value="NZ_VOTZ01000002.1"/>
</dbReference>
<dbReference type="Pfam" id="PF01568">
    <property type="entry name" value="Molydop_binding"/>
    <property type="match status" value="1"/>
</dbReference>
<sequence>MRCTLSSGRTVPQGSFVEHKLSKGYQKATSILYMHPLDLMDLGIESGDRVRVTSDYGSVILTAEATEDIQTNNAYIALGPYANAITGGYTHATGMPDYKDIAVEIEPTDEPVPTVWELMEIIGGVRYGN</sequence>
<evidence type="ECO:0000313" key="2">
    <source>
        <dbReference type="EMBL" id="MCQ1537685.1"/>
    </source>
</evidence>
<proteinExistence type="predicted"/>
<dbReference type="PIRSF" id="PIRSF015873">
    <property type="entry name" value="FwdD"/>
    <property type="match status" value="1"/>
</dbReference>
<dbReference type="InterPro" id="IPR009010">
    <property type="entry name" value="Asp_de-COase-like_dom_sf"/>
</dbReference>
<dbReference type="EMBL" id="VOTZ01000002">
    <property type="protein sequence ID" value="MCQ1537685.1"/>
    <property type="molecule type" value="Genomic_DNA"/>
</dbReference>
<evidence type="ECO:0000313" key="3">
    <source>
        <dbReference type="Proteomes" id="UP001524383"/>
    </source>
</evidence>
<dbReference type="InterPro" id="IPR006657">
    <property type="entry name" value="MoPterin_dinucl-bd_dom"/>
</dbReference>
<feature type="domain" description="Molybdopterin dinucleotide-binding" evidence="1">
    <location>
        <begin position="5"/>
        <end position="101"/>
    </location>
</feature>
<keyword evidence="3" id="KW-1185">Reference proteome</keyword>
<dbReference type="Gene3D" id="2.40.40.20">
    <property type="match status" value="1"/>
</dbReference>
<dbReference type="SUPFAM" id="SSF50692">
    <property type="entry name" value="ADC-like"/>
    <property type="match status" value="1"/>
</dbReference>
<reference evidence="2 3" key="1">
    <citation type="submission" date="2019-08" db="EMBL/GenBank/DDBJ databases">
        <authorList>
            <person name="Chen S.-C."/>
            <person name="Lai M.-C."/>
            <person name="You Y.-T."/>
        </authorList>
    </citation>
    <scope>NUCLEOTIDE SEQUENCE [LARGE SCALE GENOMIC DNA]</scope>
    <source>
        <strain evidence="2 3">P2F9704a</strain>
    </source>
</reference>
<gene>
    <name evidence="2" type="ORF">FTO68_01590</name>
</gene>
<evidence type="ECO:0000259" key="1">
    <source>
        <dbReference type="Pfam" id="PF01568"/>
    </source>
</evidence>
<name>A0ABD4TIL7_9EURY</name>
<comment type="caution">
    <text evidence="2">The sequence shown here is derived from an EMBL/GenBank/DDBJ whole genome shotgun (WGS) entry which is preliminary data.</text>
</comment>
<dbReference type="AlphaFoldDB" id="A0ABD4TIL7"/>
<accession>A0ABD4TIL7</accession>